<proteinExistence type="predicted"/>
<dbReference type="SUPFAM" id="SSF49899">
    <property type="entry name" value="Concanavalin A-like lectins/glucanases"/>
    <property type="match status" value="1"/>
</dbReference>
<feature type="signal peptide" evidence="1">
    <location>
        <begin position="1"/>
        <end position="26"/>
    </location>
</feature>
<dbReference type="Proteomes" id="UP000006844">
    <property type="component" value="Chromosome"/>
</dbReference>
<name>E8V2R7_TERSS</name>
<organism evidence="2 3">
    <name type="scientific">Terriglobus saanensis (strain ATCC BAA-1853 / DSM 23119 / SP1PR4)</name>
    <dbReference type="NCBI Taxonomy" id="401053"/>
    <lineage>
        <taxon>Bacteria</taxon>
        <taxon>Pseudomonadati</taxon>
        <taxon>Acidobacteriota</taxon>
        <taxon>Terriglobia</taxon>
        <taxon>Terriglobales</taxon>
        <taxon>Acidobacteriaceae</taxon>
        <taxon>Terriglobus</taxon>
    </lineage>
</organism>
<dbReference type="AlphaFoldDB" id="E8V2R7"/>
<protein>
    <recommendedName>
        <fullName evidence="4">3-keto-disaccharide hydrolase domain-containing protein</fullName>
    </recommendedName>
</protein>
<feature type="chain" id="PRO_5003232808" description="3-keto-disaccharide hydrolase domain-containing protein" evidence="1">
    <location>
        <begin position="27"/>
        <end position="388"/>
    </location>
</feature>
<evidence type="ECO:0000256" key="1">
    <source>
        <dbReference type="SAM" id="SignalP"/>
    </source>
</evidence>
<dbReference type="RefSeq" id="WP_013569275.1">
    <property type="nucleotide sequence ID" value="NC_014963.1"/>
</dbReference>
<dbReference type="KEGG" id="tsa:AciPR4_2769"/>
<dbReference type="OrthoDB" id="118532at2"/>
<dbReference type="EMBL" id="CP002467">
    <property type="protein sequence ID" value="ADV83542.1"/>
    <property type="molecule type" value="Genomic_DNA"/>
</dbReference>
<sequence length="388" mass="42653">MRNSIASLSQILICFASFTVSASAHAAEQIKVPMTNDRWTTTAGKVDFVEFKGKPSIELKAGNYAQHVPTGAAVLKDLTFRNGTIEYDVAATSDMGAGFVFRRADKDNYEMFYLRPRPKCQEAPDCVQYAPETHGVLLWDVFPQYQGPAPLRMDEWNHIKLVVSGKRMHVYVNGAAEPTLKIGRLEGDASEGGLMLEGPGIFANLVVTPDAVEGLPSEPESDATMSDDRYVRHWKLSPFAKLEAGQMPTFADLPKVSAAWTSLDAERGGLVNASRIYGLPLARADRAVVWLKTNIHSESTQEKHVTLGWLREIVVFVNGQLVFADKNLYQPPAARKTPDGRLSLENGSLMLPLKAGDNEVAVAIVNNFYGWGLQMHFDDVKGLTLAAQ</sequence>
<gene>
    <name evidence="2" type="ordered locus">AciPR4_2769</name>
</gene>
<keyword evidence="1" id="KW-0732">Signal</keyword>
<dbReference type="STRING" id="401053.AciPR4_2769"/>
<evidence type="ECO:0008006" key="4">
    <source>
        <dbReference type="Google" id="ProtNLM"/>
    </source>
</evidence>
<dbReference type="InterPro" id="IPR013320">
    <property type="entry name" value="ConA-like_dom_sf"/>
</dbReference>
<evidence type="ECO:0000313" key="2">
    <source>
        <dbReference type="EMBL" id="ADV83542.1"/>
    </source>
</evidence>
<reference evidence="2 3" key="1">
    <citation type="journal article" date="2012" name="Stand. Genomic Sci.">
        <title>Complete genome sequence of Terriglobus saanensis type strain SP1PR4(T), an Acidobacteria from tundra soil.</title>
        <authorList>
            <person name="Rawat S.R."/>
            <person name="Mannisto M.K."/>
            <person name="Starovoytov V."/>
            <person name="Goodwin L."/>
            <person name="Nolan M."/>
            <person name="Hauser L."/>
            <person name="Land M."/>
            <person name="Davenport K.W."/>
            <person name="Woyke T."/>
            <person name="Haggblom M.M."/>
        </authorList>
    </citation>
    <scope>NUCLEOTIDE SEQUENCE</scope>
    <source>
        <strain evidence="3">ATCC BAA-1853 / DSM 23119 / SP1PR4</strain>
    </source>
</reference>
<dbReference type="Gene3D" id="2.60.120.560">
    <property type="entry name" value="Exo-inulinase, domain 1"/>
    <property type="match status" value="1"/>
</dbReference>
<dbReference type="eggNOG" id="ENOG502ZBWH">
    <property type="taxonomic scope" value="Bacteria"/>
</dbReference>
<keyword evidence="3" id="KW-1185">Reference proteome</keyword>
<evidence type="ECO:0000313" key="3">
    <source>
        <dbReference type="Proteomes" id="UP000006844"/>
    </source>
</evidence>
<accession>E8V2R7</accession>
<dbReference type="HOGENOM" id="CLU_045102_0_0_0"/>